<dbReference type="PANTHER" id="PTHR31221:SF17">
    <property type="entry name" value="WRKY TRANSCRIPTION FACTOR 13-RELATED"/>
    <property type="match status" value="1"/>
</dbReference>
<dbReference type="EMBL" id="PDCK01000040">
    <property type="protein sequence ID" value="PRQ49066.1"/>
    <property type="molecule type" value="Genomic_DNA"/>
</dbReference>
<keyword evidence="2" id="KW-0805">Transcription regulation</keyword>
<evidence type="ECO:0000256" key="2">
    <source>
        <dbReference type="ARBA" id="ARBA00023015"/>
    </source>
</evidence>
<protein>
    <submittedName>
        <fullName evidence="8">Putative transcription factor WRKY family</fullName>
    </submittedName>
</protein>
<dbReference type="OMA" id="RSTANLW"/>
<evidence type="ECO:0000313" key="9">
    <source>
        <dbReference type="Proteomes" id="UP000238479"/>
    </source>
</evidence>
<evidence type="ECO:0000256" key="5">
    <source>
        <dbReference type="ARBA" id="ARBA00023242"/>
    </source>
</evidence>
<comment type="caution">
    <text evidence="8">The sequence shown here is derived from an EMBL/GenBank/DDBJ whole genome shotgun (WGS) entry which is preliminary data.</text>
</comment>
<dbReference type="GO" id="GO:0043565">
    <property type="term" value="F:sequence-specific DNA binding"/>
    <property type="evidence" value="ECO:0007669"/>
    <property type="project" value="InterPro"/>
</dbReference>
<dbReference type="AlphaFoldDB" id="A0A2P6RRK4"/>
<dbReference type="STRING" id="74649.A0A2P6RRK4"/>
<keyword evidence="5" id="KW-0539">Nucleus</keyword>
<comment type="subcellular location">
    <subcellularLocation>
        <location evidence="1">Nucleus</location>
    </subcellularLocation>
</comment>
<evidence type="ECO:0000256" key="1">
    <source>
        <dbReference type="ARBA" id="ARBA00004123"/>
    </source>
</evidence>
<evidence type="ECO:0000256" key="3">
    <source>
        <dbReference type="ARBA" id="ARBA00023125"/>
    </source>
</evidence>
<keyword evidence="9" id="KW-1185">Reference proteome</keyword>
<feature type="region of interest" description="Disordered" evidence="6">
    <location>
        <begin position="226"/>
        <end position="246"/>
    </location>
</feature>
<gene>
    <name evidence="8" type="ORF">RchiOBHm_Chr2g0117781</name>
</gene>
<dbReference type="Gramene" id="PRQ49066">
    <property type="protein sequence ID" value="PRQ49066"/>
    <property type="gene ID" value="RchiOBHm_Chr2g0117781"/>
</dbReference>
<dbReference type="SUPFAM" id="SSF118290">
    <property type="entry name" value="WRKY DNA-binding domain"/>
    <property type="match status" value="1"/>
</dbReference>
<dbReference type="Pfam" id="PF03106">
    <property type="entry name" value="WRKY"/>
    <property type="match status" value="1"/>
</dbReference>
<dbReference type="OrthoDB" id="1842836at2759"/>
<keyword evidence="4" id="KW-0804">Transcription</keyword>
<sequence length="246" mass="27951">MTSTTSQAMLNQQGLFDQNQDQAPIQMGFFSYPPNNLTFSSLGCQQSLKALSSLPSSLGSDDHHAPSTNLSETLIPSLNTPLKHREAHITSDFGGSQLLSLQRSSANLWSWGDQVSECLSSKRSSGDIHDHHHVGLGVSAMKMKKIKAIRRKVREPRFCFKTMSEVDVLDDGYKWRKYGQKVVKNTQHPRSYYRCTMDNCRVKKRVERLAEDPRMVITTYEGRHVHSPSHDLEDSQSPSHLNNFFW</sequence>
<dbReference type="GO" id="GO:0005634">
    <property type="term" value="C:nucleus"/>
    <property type="evidence" value="ECO:0007669"/>
    <property type="project" value="UniProtKB-SubCell"/>
</dbReference>
<dbReference type="PANTHER" id="PTHR31221">
    <property type="entry name" value="WRKY TRANSCRIPTION FACTOR PROTEIN 1-RELATED"/>
    <property type="match status" value="1"/>
</dbReference>
<feature type="domain" description="WRKY" evidence="7">
    <location>
        <begin position="164"/>
        <end position="229"/>
    </location>
</feature>
<dbReference type="PROSITE" id="PS50811">
    <property type="entry name" value="WRKY"/>
    <property type="match status" value="1"/>
</dbReference>
<keyword evidence="3" id="KW-0238">DNA-binding</keyword>
<evidence type="ECO:0000256" key="6">
    <source>
        <dbReference type="SAM" id="MobiDB-lite"/>
    </source>
</evidence>
<organism evidence="8 9">
    <name type="scientific">Rosa chinensis</name>
    <name type="common">China rose</name>
    <dbReference type="NCBI Taxonomy" id="74649"/>
    <lineage>
        <taxon>Eukaryota</taxon>
        <taxon>Viridiplantae</taxon>
        <taxon>Streptophyta</taxon>
        <taxon>Embryophyta</taxon>
        <taxon>Tracheophyta</taxon>
        <taxon>Spermatophyta</taxon>
        <taxon>Magnoliopsida</taxon>
        <taxon>eudicotyledons</taxon>
        <taxon>Gunneridae</taxon>
        <taxon>Pentapetalae</taxon>
        <taxon>rosids</taxon>
        <taxon>fabids</taxon>
        <taxon>Rosales</taxon>
        <taxon>Rosaceae</taxon>
        <taxon>Rosoideae</taxon>
        <taxon>Rosoideae incertae sedis</taxon>
        <taxon>Rosa</taxon>
    </lineage>
</organism>
<evidence type="ECO:0000313" key="8">
    <source>
        <dbReference type="EMBL" id="PRQ49066.1"/>
    </source>
</evidence>
<proteinExistence type="predicted"/>
<name>A0A2P6RRK4_ROSCH</name>
<dbReference type="GO" id="GO:0003700">
    <property type="term" value="F:DNA-binding transcription factor activity"/>
    <property type="evidence" value="ECO:0007669"/>
    <property type="project" value="InterPro"/>
</dbReference>
<feature type="compositionally biased region" description="Polar residues" evidence="6">
    <location>
        <begin position="235"/>
        <end position="246"/>
    </location>
</feature>
<dbReference type="SMART" id="SM00774">
    <property type="entry name" value="WRKY"/>
    <property type="match status" value="1"/>
</dbReference>
<evidence type="ECO:0000256" key="4">
    <source>
        <dbReference type="ARBA" id="ARBA00023163"/>
    </source>
</evidence>
<reference evidence="8 9" key="1">
    <citation type="journal article" date="2018" name="Nat. Genet.">
        <title>The Rosa genome provides new insights in the design of modern roses.</title>
        <authorList>
            <person name="Bendahmane M."/>
        </authorList>
    </citation>
    <scope>NUCLEOTIDE SEQUENCE [LARGE SCALE GENOMIC DNA]</scope>
    <source>
        <strain evidence="9">cv. Old Blush</strain>
    </source>
</reference>
<dbReference type="FunFam" id="2.20.25.80:FF:000003">
    <property type="entry name" value="WRKY transcription factor 57"/>
    <property type="match status" value="1"/>
</dbReference>
<dbReference type="InterPro" id="IPR036576">
    <property type="entry name" value="WRKY_dom_sf"/>
</dbReference>
<accession>A0A2P6RRK4</accession>
<dbReference type="InterPro" id="IPR044810">
    <property type="entry name" value="WRKY_plant"/>
</dbReference>
<evidence type="ECO:0000259" key="7">
    <source>
        <dbReference type="PROSITE" id="PS50811"/>
    </source>
</evidence>
<dbReference type="InterPro" id="IPR003657">
    <property type="entry name" value="WRKY_dom"/>
</dbReference>
<dbReference type="Proteomes" id="UP000238479">
    <property type="component" value="Chromosome 2"/>
</dbReference>
<dbReference type="Gene3D" id="2.20.25.80">
    <property type="entry name" value="WRKY domain"/>
    <property type="match status" value="1"/>
</dbReference>